<dbReference type="RefSeq" id="WP_404544933.1">
    <property type="nucleotide sequence ID" value="NZ_JADIKJ010000002.1"/>
</dbReference>
<dbReference type="InterPro" id="IPR011611">
    <property type="entry name" value="PfkB_dom"/>
</dbReference>
<evidence type="ECO:0000256" key="5">
    <source>
        <dbReference type="ARBA" id="ARBA00022840"/>
    </source>
</evidence>
<dbReference type="CDD" id="cd01164">
    <property type="entry name" value="FruK_PfkB_like"/>
    <property type="match status" value="1"/>
</dbReference>
<protein>
    <recommendedName>
        <fullName evidence="6">Phosphofructokinase</fullName>
    </recommendedName>
</protein>
<evidence type="ECO:0000256" key="6">
    <source>
        <dbReference type="PIRNR" id="PIRNR000535"/>
    </source>
</evidence>
<evidence type="ECO:0000313" key="9">
    <source>
        <dbReference type="Proteomes" id="UP001620461"/>
    </source>
</evidence>
<organism evidence="8 9">
    <name type="scientific">Dyella jejuensis</name>
    <dbReference type="NCBI Taxonomy" id="1432009"/>
    <lineage>
        <taxon>Bacteria</taxon>
        <taxon>Pseudomonadati</taxon>
        <taxon>Pseudomonadota</taxon>
        <taxon>Gammaproteobacteria</taxon>
        <taxon>Lysobacterales</taxon>
        <taxon>Rhodanobacteraceae</taxon>
        <taxon>Dyella</taxon>
    </lineage>
</organism>
<dbReference type="Gene3D" id="3.40.1190.20">
    <property type="match status" value="1"/>
</dbReference>
<dbReference type="SUPFAM" id="SSF53613">
    <property type="entry name" value="Ribokinase-like"/>
    <property type="match status" value="1"/>
</dbReference>
<comment type="caution">
    <text evidence="8">The sequence shown here is derived from an EMBL/GenBank/DDBJ whole genome shotgun (WGS) entry which is preliminary data.</text>
</comment>
<dbReference type="PANTHER" id="PTHR46566:SF5">
    <property type="entry name" value="1-PHOSPHOFRUCTOKINASE"/>
    <property type="match status" value="1"/>
</dbReference>
<feature type="domain" description="Carbohydrate kinase PfkB" evidence="7">
    <location>
        <begin position="10"/>
        <end position="290"/>
    </location>
</feature>
<dbReference type="PIRSF" id="PIRSF000535">
    <property type="entry name" value="1PFK/6PFK/LacC"/>
    <property type="match status" value="1"/>
</dbReference>
<accession>A0ABW8JE12</accession>
<comment type="similarity">
    <text evidence="1 6">Belongs to the carbohydrate kinase PfkB family.</text>
</comment>
<dbReference type="Proteomes" id="UP001620461">
    <property type="component" value="Unassembled WGS sequence"/>
</dbReference>
<evidence type="ECO:0000256" key="1">
    <source>
        <dbReference type="ARBA" id="ARBA00010688"/>
    </source>
</evidence>
<keyword evidence="4" id="KW-0418">Kinase</keyword>
<name>A0ABW8JE12_9GAMM</name>
<dbReference type="PROSITE" id="PS00584">
    <property type="entry name" value="PFKB_KINASES_2"/>
    <property type="match status" value="1"/>
</dbReference>
<evidence type="ECO:0000256" key="2">
    <source>
        <dbReference type="ARBA" id="ARBA00022679"/>
    </source>
</evidence>
<keyword evidence="5" id="KW-0067">ATP-binding</keyword>
<dbReference type="InterPro" id="IPR017583">
    <property type="entry name" value="Tagatose/fructose_Pkinase"/>
</dbReference>
<evidence type="ECO:0000313" key="8">
    <source>
        <dbReference type="EMBL" id="MFK2899295.1"/>
    </source>
</evidence>
<dbReference type="InterPro" id="IPR029056">
    <property type="entry name" value="Ribokinase-like"/>
</dbReference>
<keyword evidence="3" id="KW-0547">Nucleotide-binding</keyword>
<dbReference type="EMBL" id="JADIKJ010000002">
    <property type="protein sequence ID" value="MFK2899295.1"/>
    <property type="molecule type" value="Genomic_DNA"/>
</dbReference>
<keyword evidence="9" id="KW-1185">Reference proteome</keyword>
<dbReference type="PANTHER" id="PTHR46566">
    <property type="entry name" value="1-PHOSPHOFRUCTOKINASE-RELATED"/>
    <property type="match status" value="1"/>
</dbReference>
<proteinExistence type="inferred from homology"/>
<gene>
    <name evidence="8" type="ORF">ISP15_03030</name>
</gene>
<dbReference type="Pfam" id="PF00294">
    <property type="entry name" value="PfkB"/>
    <property type="match status" value="1"/>
</dbReference>
<sequence length="320" mass="34101">MITVAGFNTAIDRFIHLDALKPGEVHRVREEQVYPGGKGVHVAQTVAALGERVQLVGLVDAVHRNLVCRRMSERGVLFHGVEIAGELRHCMALQEAGGGMTEILGQGPLLSQAECDALLLDFRRGADESELVILSGSLPRGFPVTTYAELADYVKGLGKRCLVDASGEAMRHAAGTKPFMLKPNRDEISELVGHPVINLEAAQAAVLALHRQGIAMPVVTMGELGALAADDTGIWHASLEPTQVRNTVGSGDCFLAGMAVAIRRHMPLEHALRLGVACGVANAQSQETGFAERGSVDALLPQVVVRRVQQPATTQSLPAR</sequence>
<reference evidence="8 9" key="1">
    <citation type="submission" date="2020-10" db="EMBL/GenBank/DDBJ databases">
        <title>Phylogeny of dyella-like bacteria.</title>
        <authorList>
            <person name="Fu J."/>
        </authorList>
    </citation>
    <scope>NUCLEOTIDE SEQUENCE [LARGE SCALE GENOMIC DNA]</scope>
    <source>
        <strain evidence="8 9">JP1</strain>
    </source>
</reference>
<dbReference type="InterPro" id="IPR002173">
    <property type="entry name" value="Carboh/pur_kinase_PfkB_CS"/>
</dbReference>
<keyword evidence="2 6" id="KW-0808">Transferase</keyword>
<evidence type="ECO:0000259" key="7">
    <source>
        <dbReference type="Pfam" id="PF00294"/>
    </source>
</evidence>
<dbReference type="NCBIfam" id="TIGR03168">
    <property type="entry name" value="1-PFK"/>
    <property type="match status" value="1"/>
</dbReference>
<evidence type="ECO:0000256" key="4">
    <source>
        <dbReference type="ARBA" id="ARBA00022777"/>
    </source>
</evidence>
<evidence type="ECO:0000256" key="3">
    <source>
        <dbReference type="ARBA" id="ARBA00022741"/>
    </source>
</evidence>